<dbReference type="PANTHER" id="PTHR46847">
    <property type="entry name" value="D-ALLOSE-BINDING PERIPLASMIC PROTEIN-RELATED"/>
    <property type="match status" value="1"/>
</dbReference>
<evidence type="ECO:0000313" key="5">
    <source>
        <dbReference type="EMBL" id="MDL9978672.1"/>
    </source>
</evidence>
<dbReference type="CDD" id="cd01536">
    <property type="entry name" value="PBP1_ABC_sugar_binding-like"/>
    <property type="match status" value="1"/>
</dbReference>
<evidence type="ECO:0000259" key="4">
    <source>
        <dbReference type="Pfam" id="PF13407"/>
    </source>
</evidence>
<dbReference type="Proteomes" id="UP001235064">
    <property type="component" value="Unassembled WGS sequence"/>
</dbReference>
<protein>
    <submittedName>
        <fullName evidence="5">Sugar ABC transporter substrate-binding protein</fullName>
    </submittedName>
</protein>
<dbReference type="Pfam" id="PF13407">
    <property type="entry name" value="Peripla_BP_4"/>
    <property type="match status" value="1"/>
</dbReference>
<dbReference type="Gene3D" id="3.40.50.2300">
    <property type="match status" value="2"/>
</dbReference>
<accession>A0ABT7MW32</accession>
<organism evidence="5 6">
    <name type="scientific">Microbacterium candidum</name>
    <dbReference type="NCBI Taxonomy" id="3041922"/>
    <lineage>
        <taxon>Bacteria</taxon>
        <taxon>Bacillati</taxon>
        <taxon>Actinomycetota</taxon>
        <taxon>Actinomycetes</taxon>
        <taxon>Micrococcales</taxon>
        <taxon>Microbacteriaceae</taxon>
        <taxon>Microbacterium</taxon>
    </lineage>
</organism>
<dbReference type="EMBL" id="JASXSZ010000001">
    <property type="protein sequence ID" value="MDL9978672.1"/>
    <property type="molecule type" value="Genomic_DNA"/>
</dbReference>
<comment type="subcellular location">
    <subcellularLocation>
        <location evidence="1">Cell envelope</location>
    </subcellularLocation>
</comment>
<proteinExistence type="inferred from homology"/>
<evidence type="ECO:0000256" key="2">
    <source>
        <dbReference type="ARBA" id="ARBA00007639"/>
    </source>
</evidence>
<reference evidence="5 6" key="1">
    <citation type="submission" date="2023-06" db="EMBL/GenBank/DDBJ databases">
        <title>Microbacterium sp. nov., isolated from a waste landfill.</title>
        <authorList>
            <person name="Wen W."/>
        </authorList>
    </citation>
    <scope>NUCLEOTIDE SEQUENCE [LARGE SCALE GENOMIC DNA]</scope>
    <source>
        <strain evidence="5 6">ASV49</strain>
    </source>
</reference>
<evidence type="ECO:0000256" key="1">
    <source>
        <dbReference type="ARBA" id="ARBA00004196"/>
    </source>
</evidence>
<feature type="domain" description="Periplasmic binding protein" evidence="4">
    <location>
        <begin position="27"/>
        <end position="292"/>
    </location>
</feature>
<dbReference type="SUPFAM" id="SSF53822">
    <property type="entry name" value="Periplasmic binding protein-like I"/>
    <property type="match status" value="1"/>
</dbReference>
<dbReference type="InterPro" id="IPR028082">
    <property type="entry name" value="Peripla_BP_I"/>
</dbReference>
<keyword evidence="6" id="KW-1185">Reference proteome</keyword>
<dbReference type="InterPro" id="IPR025997">
    <property type="entry name" value="SBP_2_dom"/>
</dbReference>
<sequence length="329" mass="33543">MATAVALVGCSNTASTASPSDSHTLEIAFFNPVATNTYTAANLRGVEAAAKEVGAHVTKFDAAFDPTTQVSQVQDALTKGGYDMFVINPLNPAALAPVMTQARSKGVEVVSLLSTIGTDNTTLQSSVDGLITVGVDLAQTGKYIGGLIVDACAGIDPCKVAYMPGDSAQASDQLRTAAVKKTLAAHSSIELVSEQPGGFDRATGLATAQNILTAHPDLNVIAAASGQPIAGAMQAIEQVGRTGKITVVSNGATEEDIAGIRAGTIYGAPLSLPYTEGYEGVKLALKARSGEKVPTAVSVLDYSKIGPVATKKTLSTDAGKAFQAEWTAG</sequence>
<dbReference type="PANTHER" id="PTHR46847:SF1">
    <property type="entry name" value="D-ALLOSE-BINDING PERIPLASMIC PROTEIN-RELATED"/>
    <property type="match status" value="1"/>
</dbReference>
<dbReference type="RefSeq" id="WP_286287293.1">
    <property type="nucleotide sequence ID" value="NZ_JASXSZ010000001.1"/>
</dbReference>
<comment type="caution">
    <text evidence="5">The sequence shown here is derived from an EMBL/GenBank/DDBJ whole genome shotgun (WGS) entry which is preliminary data.</text>
</comment>
<keyword evidence="3" id="KW-0732">Signal</keyword>
<evidence type="ECO:0000256" key="3">
    <source>
        <dbReference type="ARBA" id="ARBA00022729"/>
    </source>
</evidence>
<comment type="similarity">
    <text evidence="2">Belongs to the bacterial solute-binding protein 2 family.</text>
</comment>
<evidence type="ECO:0000313" key="6">
    <source>
        <dbReference type="Proteomes" id="UP001235064"/>
    </source>
</evidence>
<name>A0ABT7MW32_9MICO</name>
<gene>
    <name evidence="5" type="ORF">QSV35_04970</name>
</gene>